<gene>
    <name evidence="1" type="ORF">WN51_10365</name>
</gene>
<reference evidence="1 2" key="1">
    <citation type="submission" date="2015-07" db="EMBL/GenBank/DDBJ databases">
        <title>The genome of Melipona quadrifasciata.</title>
        <authorList>
            <person name="Pan H."/>
            <person name="Kapheim K."/>
        </authorList>
    </citation>
    <scope>NUCLEOTIDE SEQUENCE [LARGE SCALE GENOMIC DNA]</scope>
    <source>
        <strain evidence="1">0111107301</strain>
        <tissue evidence="1">Whole body</tissue>
    </source>
</reference>
<dbReference type="EMBL" id="KQ435721">
    <property type="protein sequence ID" value="KOX78557.1"/>
    <property type="molecule type" value="Genomic_DNA"/>
</dbReference>
<evidence type="ECO:0000313" key="2">
    <source>
        <dbReference type="Proteomes" id="UP000053105"/>
    </source>
</evidence>
<proteinExistence type="predicted"/>
<keyword evidence="2" id="KW-1185">Reference proteome</keyword>
<protein>
    <submittedName>
        <fullName evidence="1">Uncharacterized protein</fullName>
    </submittedName>
</protein>
<accession>A0A0M9A729</accession>
<dbReference type="AlphaFoldDB" id="A0A0M9A729"/>
<evidence type="ECO:0000313" key="1">
    <source>
        <dbReference type="EMBL" id="KOX78557.1"/>
    </source>
</evidence>
<name>A0A0M9A729_9HYME</name>
<sequence>MSWLKLDKILTLHQSIEATETDAESYNETKTELRIGKQLSTVIIWLLKGKYFPLDGEKKEREKKKETNEISLHKVCPFINIGVMRKSSWFLQIAAVLEKTDCLQKIVHDTVYTKKVESVATRFFFYQLSTSKMVKMTNLQLALTSYSREKLRNRSSVPRLKQIGSSTISHAHNAIDISTSVAHCATENLFEVESAASVSKSTGEASNTILICLVERTGSITQLEVVDPSMTHPEALRIHVAIPQGRDKTPEWHGSRLKIFLVNRRPW</sequence>
<dbReference type="Proteomes" id="UP000053105">
    <property type="component" value="Unassembled WGS sequence"/>
</dbReference>
<organism evidence="1 2">
    <name type="scientific">Melipona quadrifasciata</name>
    <dbReference type="NCBI Taxonomy" id="166423"/>
    <lineage>
        <taxon>Eukaryota</taxon>
        <taxon>Metazoa</taxon>
        <taxon>Ecdysozoa</taxon>
        <taxon>Arthropoda</taxon>
        <taxon>Hexapoda</taxon>
        <taxon>Insecta</taxon>
        <taxon>Pterygota</taxon>
        <taxon>Neoptera</taxon>
        <taxon>Endopterygota</taxon>
        <taxon>Hymenoptera</taxon>
        <taxon>Apocrita</taxon>
        <taxon>Aculeata</taxon>
        <taxon>Apoidea</taxon>
        <taxon>Anthophila</taxon>
        <taxon>Apidae</taxon>
        <taxon>Melipona</taxon>
    </lineage>
</organism>